<evidence type="ECO:0000259" key="12">
    <source>
        <dbReference type="PROSITE" id="PS51154"/>
    </source>
</evidence>
<dbReference type="Pfam" id="PF13923">
    <property type="entry name" value="zf-C3HC4_2"/>
    <property type="match status" value="1"/>
</dbReference>
<feature type="region of interest" description="Disordered" evidence="10">
    <location>
        <begin position="775"/>
        <end position="837"/>
    </location>
</feature>
<evidence type="ECO:0000256" key="9">
    <source>
        <dbReference type="PROSITE-ProRule" id="PRU00175"/>
    </source>
</evidence>
<dbReference type="CDD" id="cd02907">
    <property type="entry name" value="Macro_Af1521_BAL-like"/>
    <property type="match status" value="1"/>
</dbReference>
<dbReference type="InterPro" id="IPR039398">
    <property type="entry name" value="Deltex_fam"/>
</dbReference>
<accession>A0ABD3VXY2</accession>
<dbReference type="SMART" id="SM00506">
    <property type="entry name" value="A1pp"/>
    <property type="match status" value="2"/>
</dbReference>
<evidence type="ECO:0000256" key="10">
    <source>
        <dbReference type="SAM" id="MobiDB-lite"/>
    </source>
</evidence>
<protein>
    <recommendedName>
        <fullName evidence="4">RING-type E3 ubiquitin transferase</fullName>
        <ecNumber evidence="4">2.3.2.27</ecNumber>
    </recommendedName>
</protein>
<comment type="caution">
    <text evidence="13">The sequence shown here is derived from an EMBL/GenBank/DDBJ whole genome shotgun (WGS) entry which is preliminary data.</text>
</comment>
<proteinExistence type="inferred from homology"/>
<organism evidence="13 14">
    <name type="scientific">Sinanodonta woodiana</name>
    <name type="common">Chinese pond mussel</name>
    <name type="synonym">Anodonta woodiana</name>
    <dbReference type="NCBI Taxonomy" id="1069815"/>
    <lineage>
        <taxon>Eukaryota</taxon>
        <taxon>Metazoa</taxon>
        <taxon>Spiralia</taxon>
        <taxon>Lophotrochozoa</taxon>
        <taxon>Mollusca</taxon>
        <taxon>Bivalvia</taxon>
        <taxon>Autobranchia</taxon>
        <taxon>Heteroconchia</taxon>
        <taxon>Palaeoheterodonta</taxon>
        <taxon>Unionida</taxon>
        <taxon>Unionoidea</taxon>
        <taxon>Unionidae</taxon>
        <taxon>Unioninae</taxon>
        <taxon>Sinanodonta</taxon>
    </lineage>
</organism>
<evidence type="ECO:0000256" key="2">
    <source>
        <dbReference type="ARBA" id="ARBA00004906"/>
    </source>
</evidence>
<evidence type="ECO:0000313" key="13">
    <source>
        <dbReference type="EMBL" id="KAL3865240.1"/>
    </source>
</evidence>
<evidence type="ECO:0000259" key="11">
    <source>
        <dbReference type="PROSITE" id="PS50089"/>
    </source>
</evidence>
<dbReference type="InterPro" id="IPR002589">
    <property type="entry name" value="Macro_dom"/>
</dbReference>
<dbReference type="GO" id="GO:0008270">
    <property type="term" value="F:zinc ion binding"/>
    <property type="evidence" value="ECO:0007669"/>
    <property type="project" value="UniProtKB-KW"/>
</dbReference>
<dbReference type="PROSITE" id="PS50089">
    <property type="entry name" value="ZF_RING_2"/>
    <property type="match status" value="1"/>
</dbReference>
<keyword evidence="7 9" id="KW-0863">Zinc-finger</keyword>
<dbReference type="CDD" id="cd09633">
    <property type="entry name" value="Deltex_C"/>
    <property type="match status" value="1"/>
</dbReference>
<feature type="domain" description="Macro" evidence="12">
    <location>
        <begin position="326"/>
        <end position="518"/>
    </location>
</feature>
<dbReference type="InterPro" id="IPR043472">
    <property type="entry name" value="Macro_dom-like"/>
</dbReference>
<evidence type="ECO:0000256" key="8">
    <source>
        <dbReference type="ARBA" id="ARBA00022833"/>
    </source>
</evidence>
<sequence length="1049" mass="117367">MFIPVSLVGFVSPQIIWTSSCLPVTPIVLCSNTEDNLQGDKEAIIKTLKMQMTPKAVKIDSQVLLIELKCNIYNSSQSVRNCSHFKCIEYSGGTNNEELTEINPKGKFAEIMKRSIAETDCATFSRMGQLENLHKSLKGDNSLSASEDIKKKRECSSKIKRKAVDNVSEVKYKMFRFFFSDLNVSFFKNVCVRFSEDEGCIYVEGKNQKTVDEIIDIITNAFKEMDTFQESVVHIKKHKQEYAKQLVLEMNSSSPKGNVFCYLDDLFDIHIFARTMNEVQAAKHKINLKLGDIIIKGRQKILFSTFNDNDDNKQASSSSSKSLLPNNTRAFMTDEGIKVFVYNCPILRAPVDVIVNAANADLKHTGGVSKVIADAAGREFISESQTYIKENGNLNVGSSCITQGGNLSYTFVIHTVGPDWSKYSKTLEGLQQCKLDLWKAVIGSFFKAEILQVQSIALPAVSSGMYGVPMEICASQYLSAVLKYSSSTQGQGSLKEIHFIDVNKEILYLIQLVFSASLENNKAAAEEFDRRLQRVISNFGCHSNPQTLKSISSMKKTSISSERFEPHYVLKEQKGRFHFSKVFKVLIYTGDITDSTCQAIVSSEDKDLMLQGGVAKAIRSKAGQTFDQYLASNRGRHLQVGDVIEVDGANLKRKVICCIIPEWSNKMSAEDYEKELRQCFRNILEKVKTYKSVALPLFGTGEKDNNFAIYGRVLLHCLLQFSNAIRQTEALMEVHIVSHDEGSIVCVTSIFTEYFDSEKMLDAESTKATYKGVSSTTFSKEQGQPPLNSSLESRNTIKGRKSGEHTKARVEADMGITENLTSSKTGSDQPLESQKIARDDDSQDNCVICFVNFDDPVKMNKCGHLFCKSCIDSQLQYKPICPVCGTAYGIITGNQPKGTMTDRVDKYANLEGYEGCGVIQITYNMPSGAQGEEHPKPGHPYHGLYRSAYLPNNKKGQKVLHLLHLAFDRRLIFTIGRSVTSGKEDMVTWNDIHHKTSKFGGPQKYGYPDPTYLDRVLEELAAKGVTEESEQQDPGTFIAYERVTLETRF</sequence>
<dbReference type="SUPFAM" id="SSF52949">
    <property type="entry name" value="Macro domain-like"/>
    <property type="match status" value="2"/>
</dbReference>
<name>A0ABD3VXY2_SINWO</name>
<dbReference type="SMART" id="SM00184">
    <property type="entry name" value="RING"/>
    <property type="match status" value="1"/>
</dbReference>
<dbReference type="PROSITE" id="PS00518">
    <property type="entry name" value="ZF_RING_1"/>
    <property type="match status" value="1"/>
</dbReference>
<dbReference type="EC" id="2.3.2.27" evidence="4"/>
<comment type="pathway">
    <text evidence="2">Protein modification; protein ubiquitination.</text>
</comment>
<dbReference type="InterPro" id="IPR039399">
    <property type="entry name" value="Deltex_C_sf"/>
</dbReference>
<feature type="compositionally biased region" description="Polar residues" evidence="10">
    <location>
        <begin position="775"/>
        <end position="796"/>
    </location>
</feature>
<dbReference type="SUPFAM" id="SSF57850">
    <property type="entry name" value="RING/U-box"/>
    <property type="match status" value="1"/>
</dbReference>
<evidence type="ECO:0000256" key="4">
    <source>
        <dbReference type="ARBA" id="ARBA00012483"/>
    </source>
</evidence>
<dbReference type="PANTHER" id="PTHR12622">
    <property type="entry name" value="DELTEX-RELATED"/>
    <property type="match status" value="1"/>
</dbReference>
<comment type="catalytic activity">
    <reaction evidence="1">
        <text>S-ubiquitinyl-[E2 ubiquitin-conjugating enzyme]-L-cysteine + [acceptor protein]-L-lysine = [E2 ubiquitin-conjugating enzyme]-L-cysteine + N(6)-ubiquitinyl-[acceptor protein]-L-lysine.</text>
        <dbReference type="EC" id="2.3.2.27"/>
    </reaction>
</comment>
<evidence type="ECO:0000256" key="6">
    <source>
        <dbReference type="ARBA" id="ARBA00022723"/>
    </source>
</evidence>
<comment type="similarity">
    <text evidence="3">Belongs to the Deltex family.</text>
</comment>
<dbReference type="Pfam" id="PF01661">
    <property type="entry name" value="Macro"/>
    <property type="match status" value="2"/>
</dbReference>
<feature type="domain" description="RING-type" evidence="11">
    <location>
        <begin position="846"/>
        <end position="884"/>
    </location>
</feature>
<keyword evidence="14" id="KW-1185">Reference proteome</keyword>
<dbReference type="InterPro" id="IPR039396">
    <property type="entry name" value="Deltex_C"/>
</dbReference>
<evidence type="ECO:0000256" key="1">
    <source>
        <dbReference type="ARBA" id="ARBA00000900"/>
    </source>
</evidence>
<evidence type="ECO:0000256" key="3">
    <source>
        <dbReference type="ARBA" id="ARBA00009413"/>
    </source>
</evidence>
<evidence type="ECO:0000256" key="7">
    <source>
        <dbReference type="ARBA" id="ARBA00022771"/>
    </source>
</evidence>
<dbReference type="EMBL" id="JBJQND010000010">
    <property type="protein sequence ID" value="KAL3865240.1"/>
    <property type="molecule type" value="Genomic_DNA"/>
</dbReference>
<dbReference type="Gene3D" id="3.30.40.10">
    <property type="entry name" value="Zinc/RING finger domain, C3HC4 (zinc finger)"/>
    <property type="match status" value="1"/>
</dbReference>
<feature type="compositionally biased region" description="Polar residues" evidence="10">
    <location>
        <begin position="818"/>
        <end position="832"/>
    </location>
</feature>
<dbReference type="PROSITE" id="PS51154">
    <property type="entry name" value="MACRO"/>
    <property type="match status" value="2"/>
</dbReference>
<dbReference type="InterPro" id="IPR017907">
    <property type="entry name" value="Znf_RING_CS"/>
</dbReference>
<feature type="compositionally biased region" description="Basic and acidic residues" evidence="10">
    <location>
        <begin position="801"/>
        <end position="812"/>
    </location>
</feature>
<evidence type="ECO:0000313" key="14">
    <source>
        <dbReference type="Proteomes" id="UP001634394"/>
    </source>
</evidence>
<dbReference type="InterPro" id="IPR013083">
    <property type="entry name" value="Znf_RING/FYVE/PHD"/>
</dbReference>
<keyword evidence="8" id="KW-0862">Zinc</keyword>
<keyword evidence="5" id="KW-0808">Transferase</keyword>
<reference evidence="13 14" key="1">
    <citation type="submission" date="2024-11" db="EMBL/GenBank/DDBJ databases">
        <title>Chromosome-level genome assembly of the freshwater bivalve Anodonta woodiana.</title>
        <authorList>
            <person name="Chen X."/>
        </authorList>
    </citation>
    <scope>NUCLEOTIDE SEQUENCE [LARGE SCALE GENOMIC DNA]</scope>
    <source>
        <strain evidence="13">MN2024</strain>
        <tissue evidence="13">Gills</tissue>
    </source>
</reference>
<dbReference type="InterPro" id="IPR001841">
    <property type="entry name" value="Znf_RING"/>
</dbReference>
<feature type="domain" description="Macro" evidence="12">
    <location>
        <begin position="572"/>
        <end position="755"/>
    </location>
</feature>
<dbReference type="Gene3D" id="3.30.390.130">
    <property type="match status" value="1"/>
</dbReference>
<dbReference type="Proteomes" id="UP001634394">
    <property type="component" value="Unassembled WGS sequence"/>
</dbReference>
<dbReference type="Pfam" id="PF18102">
    <property type="entry name" value="DTC"/>
    <property type="match status" value="1"/>
</dbReference>
<dbReference type="Gene3D" id="3.40.220.10">
    <property type="entry name" value="Leucine Aminopeptidase, subunit E, domain 1"/>
    <property type="match status" value="2"/>
</dbReference>
<dbReference type="GO" id="GO:0061630">
    <property type="term" value="F:ubiquitin protein ligase activity"/>
    <property type="evidence" value="ECO:0007669"/>
    <property type="project" value="UniProtKB-EC"/>
</dbReference>
<keyword evidence="6" id="KW-0479">Metal-binding</keyword>
<dbReference type="AlphaFoldDB" id="A0ABD3VXY2"/>
<evidence type="ECO:0000256" key="5">
    <source>
        <dbReference type="ARBA" id="ARBA00022679"/>
    </source>
</evidence>
<gene>
    <name evidence="13" type="ORF">ACJMK2_006855</name>
</gene>